<keyword evidence="3" id="KW-1185">Reference proteome</keyword>
<evidence type="ECO:0000313" key="2">
    <source>
        <dbReference type="EMBL" id="KAF2728364.1"/>
    </source>
</evidence>
<evidence type="ECO:0000313" key="3">
    <source>
        <dbReference type="Proteomes" id="UP000799444"/>
    </source>
</evidence>
<reference evidence="2" key="1">
    <citation type="journal article" date="2020" name="Stud. Mycol.">
        <title>101 Dothideomycetes genomes: a test case for predicting lifestyles and emergence of pathogens.</title>
        <authorList>
            <person name="Haridas S."/>
            <person name="Albert R."/>
            <person name="Binder M."/>
            <person name="Bloem J."/>
            <person name="Labutti K."/>
            <person name="Salamov A."/>
            <person name="Andreopoulos B."/>
            <person name="Baker S."/>
            <person name="Barry K."/>
            <person name="Bills G."/>
            <person name="Bluhm B."/>
            <person name="Cannon C."/>
            <person name="Castanera R."/>
            <person name="Culley D."/>
            <person name="Daum C."/>
            <person name="Ezra D."/>
            <person name="Gonzalez J."/>
            <person name="Henrissat B."/>
            <person name="Kuo A."/>
            <person name="Liang C."/>
            <person name="Lipzen A."/>
            <person name="Lutzoni F."/>
            <person name="Magnuson J."/>
            <person name="Mondo S."/>
            <person name="Nolan M."/>
            <person name="Ohm R."/>
            <person name="Pangilinan J."/>
            <person name="Park H.-J."/>
            <person name="Ramirez L."/>
            <person name="Alfaro M."/>
            <person name="Sun H."/>
            <person name="Tritt A."/>
            <person name="Yoshinaga Y."/>
            <person name="Zwiers L.-H."/>
            <person name="Turgeon B."/>
            <person name="Goodwin S."/>
            <person name="Spatafora J."/>
            <person name="Crous P."/>
            <person name="Grigoriev I."/>
        </authorList>
    </citation>
    <scope>NUCLEOTIDE SEQUENCE</scope>
    <source>
        <strain evidence="2">CBS 125425</strain>
    </source>
</reference>
<gene>
    <name evidence="2" type="ORF">EJ04DRAFT_591670</name>
</gene>
<sequence>MNPLDWMPSAAAHQPRFSLDHLSHTDVTNSMCHTISLNDSLLRKDVWSFGKSLSGNRSRDTQHSYRQRPMPALISQHCTELRVSKFEHALAKLTATDLHLGRPNSAQRKCAATGKWREPPPQAGWIKTPSSSNPIPSARALYLSGICTADEAIHLWEIGLQDTLGAILSITRRYQDAADAFIALKVSMNNADAAADTMQNIEQYNDVEWGAIQVYFLPNDMEEGYLENLNRLSPKVSSAGLGEEQDWSSQQQDSEGSQTSGHDRDTIPIPAHRSSPESDWQSEAESTSQLYDFSTPDESTDPPSSVYKGLTNSKWAPPEHSMAS</sequence>
<protein>
    <submittedName>
        <fullName evidence="2">Uncharacterized protein</fullName>
    </submittedName>
</protein>
<evidence type="ECO:0000256" key="1">
    <source>
        <dbReference type="SAM" id="MobiDB-lite"/>
    </source>
</evidence>
<feature type="compositionally biased region" description="Low complexity" evidence="1">
    <location>
        <begin position="247"/>
        <end position="260"/>
    </location>
</feature>
<feature type="region of interest" description="Disordered" evidence="1">
    <location>
        <begin position="237"/>
        <end position="324"/>
    </location>
</feature>
<dbReference type="EMBL" id="ML996283">
    <property type="protein sequence ID" value="KAF2728364.1"/>
    <property type="molecule type" value="Genomic_DNA"/>
</dbReference>
<name>A0A9P4QKX5_9PLEO</name>
<accession>A0A9P4QKX5</accession>
<organism evidence="2 3">
    <name type="scientific">Polyplosphaeria fusca</name>
    <dbReference type="NCBI Taxonomy" id="682080"/>
    <lineage>
        <taxon>Eukaryota</taxon>
        <taxon>Fungi</taxon>
        <taxon>Dikarya</taxon>
        <taxon>Ascomycota</taxon>
        <taxon>Pezizomycotina</taxon>
        <taxon>Dothideomycetes</taxon>
        <taxon>Pleosporomycetidae</taxon>
        <taxon>Pleosporales</taxon>
        <taxon>Tetraplosphaeriaceae</taxon>
        <taxon>Polyplosphaeria</taxon>
    </lineage>
</organism>
<feature type="compositionally biased region" description="Low complexity" evidence="1">
    <location>
        <begin position="294"/>
        <end position="305"/>
    </location>
</feature>
<comment type="caution">
    <text evidence="2">The sequence shown here is derived from an EMBL/GenBank/DDBJ whole genome shotgun (WGS) entry which is preliminary data.</text>
</comment>
<dbReference type="AlphaFoldDB" id="A0A9P4QKX5"/>
<dbReference type="Proteomes" id="UP000799444">
    <property type="component" value="Unassembled WGS sequence"/>
</dbReference>
<feature type="compositionally biased region" description="Polar residues" evidence="1">
    <location>
        <begin position="277"/>
        <end position="292"/>
    </location>
</feature>
<proteinExistence type="predicted"/>